<reference evidence="2" key="2">
    <citation type="submission" date="2018-03" db="EMBL/GenBank/DDBJ databases">
        <title>The Triticum urartu genome reveals the dynamic nature of wheat genome evolution.</title>
        <authorList>
            <person name="Ling H."/>
            <person name="Ma B."/>
            <person name="Shi X."/>
            <person name="Liu H."/>
            <person name="Dong L."/>
            <person name="Sun H."/>
            <person name="Cao Y."/>
            <person name="Gao Q."/>
            <person name="Zheng S."/>
            <person name="Li Y."/>
            <person name="Yu Y."/>
            <person name="Du H."/>
            <person name="Qi M."/>
            <person name="Li Y."/>
            <person name="Yu H."/>
            <person name="Cui Y."/>
            <person name="Wang N."/>
            <person name="Chen C."/>
            <person name="Wu H."/>
            <person name="Zhao Y."/>
            <person name="Zhang J."/>
            <person name="Li Y."/>
            <person name="Zhou W."/>
            <person name="Zhang B."/>
            <person name="Hu W."/>
            <person name="Eijk M."/>
            <person name="Tang J."/>
            <person name="Witsenboer H."/>
            <person name="Zhao S."/>
            <person name="Li Z."/>
            <person name="Zhang A."/>
            <person name="Wang D."/>
            <person name="Liang C."/>
        </authorList>
    </citation>
    <scope>NUCLEOTIDE SEQUENCE [LARGE SCALE GENOMIC DNA]</scope>
    <source>
        <strain evidence="2">cv. G1812</strain>
    </source>
</reference>
<accession>A0A8R7URX5</accession>
<organism evidence="2 3">
    <name type="scientific">Triticum urartu</name>
    <name type="common">Red wild einkorn</name>
    <name type="synonym">Crithodium urartu</name>
    <dbReference type="NCBI Taxonomy" id="4572"/>
    <lineage>
        <taxon>Eukaryota</taxon>
        <taxon>Viridiplantae</taxon>
        <taxon>Streptophyta</taxon>
        <taxon>Embryophyta</taxon>
        <taxon>Tracheophyta</taxon>
        <taxon>Spermatophyta</taxon>
        <taxon>Magnoliopsida</taxon>
        <taxon>Liliopsida</taxon>
        <taxon>Poales</taxon>
        <taxon>Poaceae</taxon>
        <taxon>BOP clade</taxon>
        <taxon>Pooideae</taxon>
        <taxon>Triticodae</taxon>
        <taxon>Triticeae</taxon>
        <taxon>Triticinae</taxon>
        <taxon>Triticum</taxon>
    </lineage>
</organism>
<keyword evidence="3" id="KW-1185">Reference proteome</keyword>
<proteinExistence type="predicted"/>
<reference evidence="3" key="1">
    <citation type="journal article" date="2013" name="Nature">
        <title>Draft genome of the wheat A-genome progenitor Triticum urartu.</title>
        <authorList>
            <person name="Ling H.Q."/>
            <person name="Zhao S."/>
            <person name="Liu D."/>
            <person name="Wang J."/>
            <person name="Sun H."/>
            <person name="Zhang C."/>
            <person name="Fan H."/>
            <person name="Li D."/>
            <person name="Dong L."/>
            <person name="Tao Y."/>
            <person name="Gao C."/>
            <person name="Wu H."/>
            <person name="Li Y."/>
            <person name="Cui Y."/>
            <person name="Guo X."/>
            <person name="Zheng S."/>
            <person name="Wang B."/>
            <person name="Yu K."/>
            <person name="Liang Q."/>
            <person name="Yang W."/>
            <person name="Lou X."/>
            <person name="Chen J."/>
            <person name="Feng M."/>
            <person name="Jian J."/>
            <person name="Zhang X."/>
            <person name="Luo G."/>
            <person name="Jiang Y."/>
            <person name="Liu J."/>
            <person name="Wang Z."/>
            <person name="Sha Y."/>
            <person name="Zhang B."/>
            <person name="Wu H."/>
            <person name="Tang D."/>
            <person name="Shen Q."/>
            <person name="Xue P."/>
            <person name="Zou S."/>
            <person name="Wang X."/>
            <person name="Liu X."/>
            <person name="Wang F."/>
            <person name="Yang Y."/>
            <person name="An X."/>
            <person name="Dong Z."/>
            <person name="Zhang K."/>
            <person name="Zhang X."/>
            <person name="Luo M.C."/>
            <person name="Dvorak J."/>
            <person name="Tong Y."/>
            <person name="Wang J."/>
            <person name="Yang H."/>
            <person name="Li Z."/>
            <person name="Wang D."/>
            <person name="Zhang A."/>
            <person name="Wang J."/>
        </authorList>
    </citation>
    <scope>NUCLEOTIDE SEQUENCE</scope>
    <source>
        <strain evidence="3">cv. G1812</strain>
    </source>
</reference>
<dbReference type="Gramene" id="TuG1812G0600001734.01.T01">
    <property type="protein sequence ID" value="TuG1812G0600001734.01.T01.cds356285"/>
    <property type="gene ID" value="TuG1812G0600001734.01"/>
</dbReference>
<keyword evidence="1" id="KW-1133">Transmembrane helix</keyword>
<dbReference type="Proteomes" id="UP000015106">
    <property type="component" value="Chromosome 6"/>
</dbReference>
<name>A0A8R7URX5_TRIUA</name>
<protein>
    <submittedName>
        <fullName evidence="2">Uncharacterized protein</fullName>
    </submittedName>
</protein>
<feature type="transmembrane region" description="Helical" evidence="1">
    <location>
        <begin position="7"/>
        <end position="23"/>
    </location>
</feature>
<evidence type="ECO:0000313" key="3">
    <source>
        <dbReference type="Proteomes" id="UP000015106"/>
    </source>
</evidence>
<keyword evidence="1" id="KW-0472">Membrane</keyword>
<reference evidence="2" key="3">
    <citation type="submission" date="2022-06" db="UniProtKB">
        <authorList>
            <consortium name="EnsemblPlants"/>
        </authorList>
    </citation>
    <scope>IDENTIFICATION</scope>
</reference>
<sequence length="70" mass="8168">MLIFACASYYIVIKCLLFMYSSLQSQLSMFMYMSSVSDLQVVMLVFSKLEIYVAYISTKRDQELYVGYSL</sequence>
<evidence type="ECO:0000256" key="1">
    <source>
        <dbReference type="SAM" id="Phobius"/>
    </source>
</evidence>
<evidence type="ECO:0000313" key="2">
    <source>
        <dbReference type="EnsemblPlants" id="TuG1812G0600001734.01.T01.cds356285"/>
    </source>
</evidence>
<dbReference type="EnsemblPlants" id="TuG1812G0600001734.01.T01">
    <property type="protein sequence ID" value="TuG1812G0600001734.01.T01.cds356285"/>
    <property type="gene ID" value="TuG1812G0600001734.01"/>
</dbReference>
<keyword evidence="1" id="KW-0812">Transmembrane</keyword>
<dbReference type="AlphaFoldDB" id="A0A8R7URX5"/>